<evidence type="ECO:0000256" key="1">
    <source>
        <dbReference type="SAM" id="MobiDB-lite"/>
    </source>
</evidence>
<gene>
    <name evidence="2" type="ORF">QJS10_CPA16g01512</name>
</gene>
<protein>
    <submittedName>
        <fullName evidence="2">Uncharacterized protein</fullName>
    </submittedName>
</protein>
<reference evidence="2" key="2">
    <citation type="submission" date="2023-06" db="EMBL/GenBank/DDBJ databases">
        <authorList>
            <person name="Ma L."/>
            <person name="Liu K.-W."/>
            <person name="Li Z."/>
            <person name="Hsiao Y.-Y."/>
            <person name="Qi Y."/>
            <person name="Fu T."/>
            <person name="Tang G."/>
            <person name="Zhang D."/>
            <person name="Sun W.-H."/>
            <person name="Liu D.-K."/>
            <person name="Li Y."/>
            <person name="Chen G.-Z."/>
            <person name="Liu X.-D."/>
            <person name="Liao X.-Y."/>
            <person name="Jiang Y.-T."/>
            <person name="Yu X."/>
            <person name="Hao Y."/>
            <person name="Huang J."/>
            <person name="Zhao X.-W."/>
            <person name="Ke S."/>
            <person name="Chen Y.-Y."/>
            <person name="Wu W.-L."/>
            <person name="Hsu J.-L."/>
            <person name="Lin Y.-F."/>
            <person name="Huang M.-D."/>
            <person name="Li C.-Y."/>
            <person name="Huang L."/>
            <person name="Wang Z.-W."/>
            <person name="Zhao X."/>
            <person name="Zhong W.-Y."/>
            <person name="Peng D.-H."/>
            <person name="Ahmad S."/>
            <person name="Lan S."/>
            <person name="Zhang J.-S."/>
            <person name="Tsai W.-C."/>
            <person name="Van De Peer Y."/>
            <person name="Liu Z.-J."/>
        </authorList>
    </citation>
    <scope>NUCLEOTIDE SEQUENCE</scope>
    <source>
        <strain evidence="2">CP</strain>
        <tissue evidence="2">Leaves</tissue>
    </source>
</reference>
<feature type="compositionally biased region" description="Basic and acidic residues" evidence="1">
    <location>
        <begin position="107"/>
        <end position="129"/>
    </location>
</feature>
<dbReference type="AlphaFoldDB" id="A0AAV9D122"/>
<feature type="region of interest" description="Disordered" evidence="1">
    <location>
        <begin position="17"/>
        <end position="135"/>
    </location>
</feature>
<feature type="compositionally biased region" description="Low complexity" evidence="1">
    <location>
        <begin position="73"/>
        <end position="82"/>
    </location>
</feature>
<organism evidence="2 3">
    <name type="scientific">Acorus calamus</name>
    <name type="common">Sweet flag</name>
    <dbReference type="NCBI Taxonomy" id="4465"/>
    <lineage>
        <taxon>Eukaryota</taxon>
        <taxon>Viridiplantae</taxon>
        <taxon>Streptophyta</taxon>
        <taxon>Embryophyta</taxon>
        <taxon>Tracheophyta</taxon>
        <taxon>Spermatophyta</taxon>
        <taxon>Magnoliopsida</taxon>
        <taxon>Liliopsida</taxon>
        <taxon>Acoraceae</taxon>
        <taxon>Acorus</taxon>
    </lineage>
</organism>
<dbReference type="PANTHER" id="PTHR34962">
    <property type="entry name" value="EMBRYO DEFECTIVE 1703-RELATED"/>
    <property type="match status" value="1"/>
</dbReference>
<reference evidence="2" key="1">
    <citation type="journal article" date="2023" name="Nat. Commun.">
        <title>Diploid and tetraploid genomes of Acorus and the evolution of monocots.</title>
        <authorList>
            <person name="Ma L."/>
            <person name="Liu K.W."/>
            <person name="Li Z."/>
            <person name="Hsiao Y.Y."/>
            <person name="Qi Y."/>
            <person name="Fu T."/>
            <person name="Tang G.D."/>
            <person name="Zhang D."/>
            <person name="Sun W.H."/>
            <person name="Liu D.K."/>
            <person name="Li Y."/>
            <person name="Chen G.Z."/>
            <person name="Liu X.D."/>
            <person name="Liao X.Y."/>
            <person name="Jiang Y.T."/>
            <person name="Yu X."/>
            <person name="Hao Y."/>
            <person name="Huang J."/>
            <person name="Zhao X.W."/>
            <person name="Ke S."/>
            <person name="Chen Y.Y."/>
            <person name="Wu W.L."/>
            <person name="Hsu J.L."/>
            <person name="Lin Y.F."/>
            <person name="Huang M.D."/>
            <person name="Li C.Y."/>
            <person name="Huang L."/>
            <person name="Wang Z.W."/>
            <person name="Zhao X."/>
            <person name="Zhong W.Y."/>
            <person name="Peng D.H."/>
            <person name="Ahmad S."/>
            <person name="Lan S."/>
            <person name="Zhang J.S."/>
            <person name="Tsai W.C."/>
            <person name="Van de Peer Y."/>
            <person name="Liu Z.J."/>
        </authorList>
    </citation>
    <scope>NUCLEOTIDE SEQUENCE</scope>
    <source>
        <strain evidence="2">CP</strain>
    </source>
</reference>
<name>A0AAV9D122_ACOCL</name>
<proteinExistence type="predicted"/>
<evidence type="ECO:0000313" key="3">
    <source>
        <dbReference type="Proteomes" id="UP001180020"/>
    </source>
</evidence>
<keyword evidence="3" id="KW-1185">Reference proteome</keyword>
<comment type="caution">
    <text evidence="2">The sequence shown here is derived from an EMBL/GenBank/DDBJ whole genome shotgun (WGS) entry which is preliminary data.</text>
</comment>
<feature type="compositionally biased region" description="Low complexity" evidence="1">
    <location>
        <begin position="17"/>
        <end position="27"/>
    </location>
</feature>
<dbReference type="PANTHER" id="PTHR34962:SF3">
    <property type="entry name" value="ABC SUBFAMILY C PROTEIN"/>
    <property type="match status" value="1"/>
</dbReference>
<evidence type="ECO:0000313" key="2">
    <source>
        <dbReference type="EMBL" id="KAK1294747.1"/>
    </source>
</evidence>
<accession>A0AAV9D122</accession>
<dbReference type="EMBL" id="JAUJYO010000016">
    <property type="protein sequence ID" value="KAK1294747.1"/>
    <property type="molecule type" value="Genomic_DNA"/>
</dbReference>
<sequence length="264" mass="28996">MAVVNNMNVLHLVCFGPPNIGSPSSSPTKAVSSDYEGDERPSSSLGTSAVNADYHSGHREDLRNGPTLGGGSSRSTSGMSQSPPNLSGKSLTSAQSRMLEMPGKSRTVKEKQDMSKILKKSNSSDDLRSRNSVGPKVKFDGPDNWWQNLPYVYAVLLRRKSDPEAPKGLYCLKMESDSDDRGVSSFTVTFQDRGDATNFCYVLESFFEELGDLNADIVPLSIQEIKEEVESGIMKILVVRKRQLHLYAGQPLEDVEMALRSILK</sequence>
<feature type="compositionally biased region" description="Polar residues" evidence="1">
    <location>
        <begin position="83"/>
        <end position="96"/>
    </location>
</feature>
<dbReference type="Proteomes" id="UP001180020">
    <property type="component" value="Unassembled WGS sequence"/>
</dbReference>